<dbReference type="OrthoDB" id="2013972at2759"/>
<dbReference type="SUPFAM" id="SSF52440">
    <property type="entry name" value="PreATP-grasp domain"/>
    <property type="match status" value="1"/>
</dbReference>
<evidence type="ECO:0000313" key="6">
    <source>
        <dbReference type="EMBL" id="PQK10797.1"/>
    </source>
</evidence>
<accession>A0A2S7Y3R4</accession>
<dbReference type="InterPro" id="IPR016185">
    <property type="entry name" value="PreATP-grasp_dom_sf"/>
</dbReference>
<sequence length="408" mass="44221">MSIKDSSRLNIALVAERRSHYLKLDYSDEECAALTHEGEIGAVAAALQSLGHHVTLVPGLPSLAEHLVTGSFKNWDLVFNLAQGFNGPAREAHVPALLEAYSIPHTFSDTATMALCQDKRNTKASIVLNHHGVPTAPFTVIPRDKLSMPTASLPKYPLFAKPVAEGSSKGIDTFNKVNNGAELELAIQKLRTTFPDQDILVKRFLAGRELTVSILGTGVDGRVIGIREHLFKRNGLDDDDLEDFASWRGKLSNECRLRYNDVHDMDDPQLQTASRVALDAWAALGCRDAGRVDIRFDTEEADAVPNVLEVNPIAGLLPGHSPLPASAEVNGLAFESLLTAILQSVLSRTTPGTAARRYQQQQELRARAADATCHLAVSHGDGLTNGIAVVDYQDENGLCCQGQNSRHG</sequence>
<dbReference type="AlphaFoldDB" id="A0A2S7Y3R4"/>
<dbReference type="PANTHER" id="PTHR23132:SF23">
    <property type="entry name" value="D-ALANINE--D-ALANINE LIGASE B"/>
    <property type="match status" value="1"/>
</dbReference>
<dbReference type="InterPro" id="IPR011095">
    <property type="entry name" value="Dala_Dala_lig_C"/>
</dbReference>
<organism evidence="6 7">
    <name type="scientific">Beauveria bassiana</name>
    <name type="common">White muscardine disease fungus</name>
    <name type="synonym">Tritirachium shiotae</name>
    <dbReference type="NCBI Taxonomy" id="176275"/>
    <lineage>
        <taxon>Eukaryota</taxon>
        <taxon>Fungi</taxon>
        <taxon>Dikarya</taxon>
        <taxon>Ascomycota</taxon>
        <taxon>Pezizomycotina</taxon>
        <taxon>Sordariomycetes</taxon>
        <taxon>Hypocreomycetidae</taxon>
        <taxon>Hypocreales</taxon>
        <taxon>Cordycipitaceae</taxon>
        <taxon>Beauveria</taxon>
    </lineage>
</organism>
<dbReference type="PROSITE" id="PS50975">
    <property type="entry name" value="ATP_GRASP"/>
    <property type="match status" value="1"/>
</dbReference>
<comment type="similarity">
    <text evidence="1">Belongs to the D-alanine--D-alanine ligase family.</text>
</comment>
<evidence type="ECO:0000259" key="5">
    <source>
        <dbReference type="PROSITE" id="PS50975"/>
    </source>
</evidence>
<dbReference type="EMBL" id="JRHA01000002">
    <property type="protein sequence ID" value="PQK10797.1"/>
    <property type="molecule type" value="Genomic_DNA"/>
</dbReference>
<dbReference type="InterPro" id="IPR013815">
    <property type="entry name" value="ATP_grasp_subdomain_1"/>
</dbReference>
<evidence type="ECO:0000256" key="3">
    <source>
        <dbReference type="ARBA" id="ARBA00023316"/>
    </source>
</evidence>
<dbReference type="Gene3D" id="3.30.470.20">
    <property type="entry name" value="ATP-grasp fold, B domain"/>
    <property type="match status" value="1"/>
</dbReference>
<keyword evidence="4" id="KW-0547">Nucleotide-binding</keyword>
<proteinExistence type="inferred from homology"/>
<keyword evidence="3" id="KW-0961">Cell wall biogenesis/degradation</keyword>
<gene>
    <name evidence="6" type="ORF">BB8028_0002g11160</name>
</gene>
<evidence type="ECO:0000256" key="2">
    <source>
        <dbReference type="ARBA" id="ARBA00022598"/>
    </source>
</evidence>
<comment type="caution">
    <text evidence="6">The sequence shown here is derived from an EMBL/GenBank/DDBJ whole genome shotgun (WGS) entry which is preliminary data.</text>
</comment>
<dbReference type="SUPFAM" id="SSF56059">
    <property type="entry name" value="Glutathione synthetase ATP-binding domain-like"/>
    <property type="match status" value="1"/>
</dbReference>
<dbReference type="PANTHER" id="PTHR23132">
    <property type="entry name" value="D-ALANINE--D-ALANINE LIGASE"/>
    <property type="match status" value="1"/>
</dbReference>
<dbReference type="GO" id="GO:0071555">
    <property type="term" value="P:cell wall organization"/>
    <property type="evidence" value="ECO:0007669"/>
    <property type="project" value="UniProtKB-KW"/>
</dbReference>
<evidence type="ECO:0000313" key="7">
    <source>
        <dbReference type="Proteomes" id="UP000237441"/>
    </source>
</evidence>
<dbReference type="Gene3D" id="3.40.50.20">
    <property type="match status" value="1"/>
</dbReference>
<evidence type="ECO:0000256" key="1">
    <source>
        <dbReference type="ARBA" id="ARBA00010871"/>
    </source>
</evidence>
<dbReference type="GO" id="GO:0008716">
    <property type="term" value="F:D-alanine-D-alanine ligase activity"/>
    <property type="evidence" value="ECO:0007669"/>
    <property type="project" value="InterPro"/>
</dbReference>
<dbReference type="GO" id="GO:0046872">
    <property type="term" value="F:metal ion binding"/>
    <property type="evidence" value="ECO:0007669"/>
    <property type="project" value="InterPro"/>
</dbReference>
<dbReference type="Proteomes" id="UP000237441">
    <property type="component" value="Unassembled WGS sequence"/>
</dbReference>
<dbReference type="Pfam" id="PF07478">
    <property type="entry name" value="Dala_Dala_lig_C"/>
    <property type="match status" value="1"/>
</dbReference>
<dbReference type="GO" id="GO:0005524">
    <property type="term" value="F:ATP binding"/>
    <property type="evidence" value="ECO:0007669"/>
    <property type="project" value="UniProtKB-UniRule"/>
</dbReference>
<keyword evidence="4" id="KW-0067">ATP-binding</keyword>
<reference evidence="6 7" key="1">
    <citation type="submission" date="2016-07" db="EMBL/GenBank/DDBJ databases">
        <title>Comparative genomics of the entomopathogenic fungus Beauveria bassiana.</title>
        <authorList>
            <person name="Valero Jimenez C.A."/>
            <person name="Zwaan B.J."/>
            <person name="Van Kan J.A."/>
            <person name="Takken W."/>
            <person name="Debets A.J."/>
            <person name="Schoustra S.E."/>
            <person name="Koenraadt C.J."/>
        </authorList>
    </citation>
    <scope>NUCLEOTIDE SEQUENCE [LARGE SCALE GENOMIC DNA]</scope>
    <source>
        <strain evidence="6 7">ARSEF 8028</strain>
    </source>
</reference>
<keyword evidence="2" id="KW-0436">Ligase</keyword>
<evidence type="ECO:0000256" key="4">
    <source>
        <dbReference type="PROSITE-ProRule" id="PRU00409"/>
    </source>
</evidence>
<dbReference type="Gene3D" id="3.30.1490.20">
    <property type="entry name" value="ATP-grasp fold, A domain"/>
    <property type="match status" value="1"/>
</dbReference>
<name>A0A2S7Y3R4_BEABA</name>
<protein>
    <recommendedName>
        <fullName evidence="5">ATP-grasp domain-containing protein</fullName>
    </recommendedName>
</protein>
<feature type="domain" description="ATP-grasp" evidence="5">
    <location>
        <begin position="125"/>
        <end position="343"/>
    </location>
</feature>
<dbReference type="InterPro" id="IPR011761">
    <property type="entry name" value="ATP-grasp"/>
</dbReference>